<dbReference type="RefSeq" id="WP_166009485.1">
    <property type="nucleotide sequence ID" value="NZ_CP049888.1"/>
</dbReference>
<accession>A0A6G8AYT9</accession>
<dbReference type="SUPFAM" id="SSF54197">
    <property type="entry name" value="HIT-like"/>
    <property type="match status" value="1"/>
</dbReference>
<protein>
    <submittedName>
        <fullName evidence="3">HIT family protein</fullName>
    </submittedName>
</protein>
<keyword evidence="4" id="KW-1185">Reference proteome</keyword>
<gene>
    <name evidence="3" type="ORF">G7084_01750</name>
</gene>
<dbReference type="InterPro" id="IPR011146">
    <property type="entry name" value="HIT-like"/>
</dbReference>
<feature type="domain" description="HIT" evidence="2">
    <location>
        <begin position="11"/>
        <end position="114"/>
    </location>
</feature>
<dbReference type="GO" id="GO:0003824">
    <property type="term" value="F:catalytic activity"/>
    <property type="evidence" value="ECO:0007669"/>
    <property type="project" value="InterPro"/>
</dbReference>
<dbReference type="Gene3D" id="3.30.428.10">
    <property type="entry name" value="HIT-like"/>
    <property type="match status" value="1"/>
</dbReference>
<proteinExistence type="predicted"/>
<feature type="short sequence motif" description="Histidine triad motif" evidence="1">
    <location>
        <begin position="99"/>
        <end position="103"/>
    </location>
</feature>
<dbReference type="EMBL" id="CP049888">
    <property type="protein sequence ID" value="QIL50157.1"/>
    <property type="molecule type" value="Genomic_DNA"/>
</dbReference>
<dbReference type="InterPro" id="IPR036265">
    <property type="entry name" value="HIT-like_sf"/>
</dbReference>
<evidence type="ECO:0000313" key="3">
    <source>
        <dbReference type="EMBL" id="QIL50157.1"/>
    </source>
</evidence>
<reference evidence="3 4" key="1">
    <citation type="submission" date="2020-03" db="EMBL/GenBank/DDBJ databases">
        <title>Weissella sp. nov., isolated from Cybister lewisianus.</title>
        <authorList>
            <person name="Hyun D.-W."/>
            <person name="Bae J.-W."/>
        </authorList>
    </citation>
    <scope>NUCLEOTIDE SEQUENCE [LARGE SCALE GENOMIC DNA]</scope>
    <source>
        <strain evidence="3 4">HDW19</strain>
    </source>
</reference>
<organism evidence="3 4">
    <name type="scientific">Weissella coleopterorum</name>
    <dbReference type="NCBI Taxonomy" id="2714949"/>
    <lineage>
        <taxon>Bacteria</taxon>
        <taxon>Bacillati</taxon>
        <taxon>Bacillota</taxon>
        <taxon>Bacilli</taxon>
        <taxon>Lactobacillales</taxon>
        <taxon>Lactobacillaceae</taxon>
        <taxon>Weissella</taxon>
    </lineage>
</organism>
<name>A0A6G8AYT9_9LACO</name>
<evidence type="ECO:0000259" key="2">
    <source>
        <dbReference type="PROSITE" id="PS51084"/>
    </source>
</evidence>
<evidence type="ECO:0000256" key="1">
    <source>
        <dbReference type="PROSITE-ProRule" id="PRU00464"/>
    </source>
</evidence>
<dbReference type="PROSITE" id="PS51084">
    <property type="entry name" value="HIT_2"/>
    <property type="match status" value="1"/>
</dbReference>
<sequence length="152" mass="17147">MTEMPMRVGCFYCEHNAEQDSKMTAITSLSVSTVYLNHDQTYAGRVIVALNWHVDEMFELTDGQRNAFFKDVSIVAQVLMDVFWADKINYGIYGDLVSHLHVHMVPKKKSEAGFGEAFTNNPGSIKVISPAQEAARIEQLRKLLEEAADETF</sequence>
<dbReference type="KEGG" id="wco:G7084_01750"/>
<evidence type="ECO:0000313" key="4">
    <source>
        <dbReference type="Proteomes" id="UP000500741"/>
    </source>
</evidence>
<dbReference type="Pfam" id="PF01230">
    <property type="entry name" value="HIT"/>
    <property type="match status" value="1"/>
</dbReference>
<dbReference type="AlphaFoldDB" id="A0A6G8AYT9"/>
<dbReference type="Proteomes" id="UP000500741">
    <property type="component" value="Chromosome"/>
</dbReference>